<evidence type="ECO:0008006" key="3">
    <source>
        <dbReference type="Google" id="ProtNLM"/>
    </source>
</evidence>
<sequence length="177" mass="20502">MKARFQLLFGLPLVITIILLSCEKHIEPISESKDNVNEPINLQELKDWFKKTEGASNGKKASSIEKTVLWDFYQQGYFNNNRNFVVTTLAYKTEDFLRADAIESTESEFKDKLNTNTGLMRKALFFKDTKGQYQKYVLYILPDKNLQEKLKSIKSKKIKGQEFSVIFVSVTGIRKNL</sequence>
<organism evidence="1 2">
    <name type="scientific">Nibrella viscosa</name>
    <dbReference type="NCBI Taxonomy" id="1084524"/>
    <lineage>
        <taxon>Bacteria</taxon>
        <taxon>Pseudomonadati</taxon>
        <taxon>Bacteroidota</taxon>
        <taxon>Cytophagia</taxon>
        <taxon>Cytophagales</taxon>
        <taxon>Spirosomataceae</taxon>
        <taxon>Nibrella</taxon>
    </lineage>
</organism>
<evidence type="ECO:0000313" key="2">
    <source>
        <dbReference type="Proteomes" id="UP001500936"/>
    </source>
</evidence>
<proteinExistence type="predicted"/>
<dbReference type="Proteomes" id="UP001500936">
    <property type="component" value="Unassembled WGS sequence"/>
</dbReference>
<gene>
    <name evidence="1" type="ORF">GCM10023187_53900</name>
</gene>
<evidence type="ECO:0000313" key="1">
    <source>
        <dbReference type="EMBL" id="GAA4419511.1"/>
    </source>
</evidence>
<protein>
    <recommendedName>
        <fullName evidence="3">Lipoprotein</fullName>
    </recommendedName>
</protein>
<comment type="caution">
    <text evidence="1">The sequence shown here is derived from an EMBL/GenBank/DDBJ whole genome shotgun (WGS) entry which is preliminary data.</text>
</comment>
<reference evidence="2" key="1">
    <citation type="journal article" date="2019" name="Int. J. Syst. Evol. Microbiol.">
        <title>The Global Catalogue of Microorganisms (GCM) 10K type strain sequencing project: providing services to taxonomists for standard genome sequencing and annotation.</title>
        <authorList>
            <consortium name="The Broad Institute Genomics Platform"/>
            <consortium name="The Broad Institute Genome Sequencing Center for Infectious Disease"/>
            <person name="Wu L."/>
            <person name="Ma J."/>
        </authorList>
    </citation>
    <scope>NUCLEOTIDE SEQUENCE [LARGE SCALE GENOMIC DNA]</scope>
    <source>
        <strain evidence="2">JCM 17925</strain>
    </source>
</reference>
<name>A0ABP8L0V7_9BACT</name>
<accession>A0ABP8L0V7</accession>
<keyword evidence="2" id="KW-1185">Reference proteome</keyword>
<dbReference type="EMBL" id="BAABHB010000018">
    <property type="protein sequence ID" value="GAA4419511.1"/>
    <property type="molecule type" value="Genomic_DNA"/>
</dbReference>
<dbReference type="RefSeq" id="WP_345271170.1">
    <property type="nucleotide sequence ID" value="NZ_BAABHB010000018.1"/>
</dbReference>
<dbReference type="PROSITE" id="PS51257">
    <property type="entry name" value="PROKAR_LIPOPROTEIN"/>
    <property type="match status" value="1"/>
</dbReference>